<dbReference type="AlphaFoldDB" id="A0A2P2J9T3"/>
<sequence length="77" mass="8649">MLFQMLAAPCDTNQIHLCSNTCNQRIHPSPLCTFGEDPSTCQQTSQNAEKQKNKIHVCIAHVLICIGTNRFYIVCIL</sequence>
<name>A0A2P2J9T3_RHIMU</name>
<organism evidence="1">
    <name type="scientific">Rhizophora mucronata</name>
    <name type="common">Asiatic mangrove</name>
    <dbReference type="NCBI Taxonomy" id="61149"/>
    <lineage>
        <taxon>Eukaryota</taxon>
        <taxon>Viridiplantae</taxon>
        <taxon>Streptophyta</taxon>
        <taxon>Embryophyta</taxon>
        <taxon>Tracheophyta</taxon>
        <taxon>Spermatophyta</taxon>
        <taxon>Magnoliopsida</taxon>
        <taxon>eudicotyledons</taxon>
        <taxon>Gunneridae</taxon>
        <taxon>Pentapetalae</taxon>
        <taxon>rosids</taxon>
        <taxon>fabids</taxon>
        <taxon>Malpighiales</taxon>
        <taxon>Rhizophoraceae</taxon>
        <taxon>Rhizophora</taxon>
    </lineage>
</organism>
<proteinExistence type="predicted"/>
<protein>
    <submittedName>
        <fullName evidence="1">NADH-ubiquinone oxidoreductase 19 kDa subunit family protein</fullName>
    </submittedName>
</protein>
<accession>A0A2P2J9T3</accession>
<reference evidence="1" key="1">
    <citation type="submission" date="2018-02" db="EMBL/GenBank/DDBJ databases">
        <title>Rhizophora mucronata_Transcriptome.</title>
        <authorList>
            <person name="Meera S.P."/>
            <person name="Sreeshan A."/>
            <person name="Augustine A."/>
        </authorList>
    </citation>
    <scope>NUCLEOTIDE SEQUENCE</scope>
    <source>
        <tissue evidence="1">Leaf</tissue>
    </source>
</reference>
<evidence type="ECO:0000313" key="1">
    <source>
        <dbReference type="EMBL" id="MBW90221.1"/>
    </source>
</evidence>
<keyword evidence="1" id="KW-0830">Ubiquinone</keyword>
<dbReference type="EMBL" id="GGEC01009738">
    <property type="protein sequence ID" value="MBW90221.1"/>
    <property type="molecule type" value="Transcribed_RNA"/>
</dbReference>